<feature type="signal peptide" evidence="1">
    <location>
        <begin position="1"/>
        <end position="46"/>
    </location>
</feature>
<sequence length="186" mass="21705">MCSARSCLHLFAQRGQKKSNTKWRPLIMKRIMTLLITLMSAMPAFAAVNANSSWEEIMRDRYAIVKAPTIYMGRAIDYTFACQDGDRLRTQKPVDTTVSRTRGDREEIIVIDRDYLSTPINYTHEVENCFWNNNQRRCKMETVTGSYPLTVNIPVYKRISNRNVERYELLFRKSYTVPQCDTPTVD</sequence>
<dbReference type="OrthoDB" id="5292585at2"/>
<organism evidence="2 3">
    <name type="scientific">Bdellovibrio bacteriovorus</name>
    <dbReference type="NCBI Taxonomy" id="959"/>
    <lineage>
        <taxon>Bacteria</taxon>
        <taxon>Pseudomonadati</taxon>
        <taxon>Bdellovibrionota</taxon>
        <taxon>Bdellovibrionia</taxon>
        <taxon>Bdellovibrionales</taxon>
        <taxon>Pseudobdellovibrionaceae</taxon>
        <taxon>Bdellovibrio</taxon>
    </lineage>
</organism>
<accession>A0A1Z3N6G5</accession>
<feature type="chain" id="PRO_5013323413" evidence="1">
    <location>
        <begin position="47"/>
        <end position="186"/>
    </location>
</feature>
<reference evidence="2 3" key="1">
    <citation type="submission" date="2017-04" db="EMBL/GenBank/DDBJ databases">
        <title>Whole genome sequence of Bdellovibrio bacteriovorus strain SSB218315.</title>
        <authorList>
            <person name="Oyedara O."/>
            <person name="Rodriguez-Perez M.A."/>
        </authorList>
    </citation>
    <scope>NUCLEOTIDE SEQUENCE [LARGE SCALE GENOMIC DNA]</scope>
    <source>
        <strain evidence="2 3">SSB218315</strain>
    </source>
</reference>
<evidence type="ECO:0000313" key="3">
    <source>
        <dbReference type="Proteomes" id="UP000197003"/>
    </source>
</evidence>
<name>A0A1Z3N6G5_BDEBC</name>
<dbReference type="Proteomes" id="UP000197003">
    <property type="component" value="Chromosome"/>
</dbReference>
<dbReference type="AlphaFoldDB" id="A0A1Z3N6G5"/>
<protein>
    <submittedName>
        <fullName evidence="2">Uncharacterized protein</fullName>
    </submittedName>
</protein>
<gene>
    <name evidence="2" type="ORF">B9G79_05465</name>
</gene>
<proteinExistence type="predicted"/>
<evidence type="ECO:0000313" key="2">
    <source>
        <dbReference type="EMBL" id="ASD63055.1"/>
    </source>
</evidence>
<keyword evidence="1" id="KW-0732">Signal</keyword>
<dbReference type="EMBL" id="CP020946">
    <property type="protein sequence ID" value="ASD63055.1"/>
    <property type="molecule type" value="Genomic_DNA"/>
</dbReference>
<evidence type="ECO:0000256" key="1">
    <source>
        <dbReference type="SAM" id="SignalP"/>
    </source>
</evidence>